<dbReference type="SUPFAM" id="SSF69360">
    <property type="entry name" value="Cell wall binding repeat"/>
    <property type="match status" value="1"/>
</dbReference>
<sequence>MKKTYLFFNLLFIIFSFSCQKKGIDDSLIPVKKSECGYIFINNKGEEAFKVNEELYSATFFYNGLSLVEVYVDDESRHLQTRYAYINDKGKFITDKRYKDAAIFNENIAWCVEDNSYPMAIDTEGNILFTLKEAEKVRAFEDGLAAFSVTADGFTTCGYVDTKGNIAIAPDFVDASDFYNGLAPATMDTKAGYGYINKKGEFVISPQFSYAGSFNKNGNAIVSIGDYPNRKYGVINTKGKYVISPQYDAIVFDGDKMIVQSSKKYGWIDKNGNYTINPQFSSVSLFGNSSATGVSIDGEKYGLIDDKGTYIVNPQYDFAHSFIGDIAPFSMSGKVGFLDKKGKIVINPQYESISLDYIELSEGYNYRNLLTVTTDYCDIESICNAFIGESNQSDFRGVSSKTTFENIKNRYNDLSYASSDSRRFKGVIDLGNGVSITETIFKFPVELSNTSYNYYDGKYETIETNEAKIGAITYWLVIDSSSRAKDKGVKIAREIADAIKKKYQISQDVDDNGRIEFQSATMKFVVQGNQSSITMTVSFIE</sequence>
<dbReference type="EMBL" id="QICL01000046">
    <property type="protein sequence ID" value="PXV58473.1"/>
    <property type="molecule type" value="Genomic_DNA"/>
</dbReference>
<protein>
    <submittedName>
        <fullName evidence="1">WG repeat protein</fullName>
    </submittedName>
</protein>
<keyword evidence="2" id="KW-1185">Reference proteome</keyword>
<evidence type="ECO:0000313" key="2">
    <source>
        <dbReference type="Proteomes" id="UP000247973"/>
    </source>
</evidence>
<organism evidence="1 2">
    <name type="scientific">Dysgonomonas alginatilytica</name>
    <dbReference type="NCBI Taxonomy" id="1605892"/>
    <lineage>
        <taxon>Bacteria</taxon>
        <taxon>Pseudomonadati</taxon>
        <taxon>Bacteroidota</taxon>
        <taxon>Bacteroidia</taxon>
        <taxon>Bacteroidales</taxon>
        <taxon>Dysgonomonadaceae</taxon>
        <taxon>Dysgonomonas</taxon>
    </lineage>
</organism>
<dbReference type="PANTHER" id="PTHR37841">
    <property type="entry name" value="GLR2918 PROTEIN"/>
    <property type="match status" value="1"/>
</dbReference>
<comment type="caution">
    <text evidence="1">The sequence shown here is derived from an EMBL/GenBank/DDBJ whole genome shotgun (WGS) entry which is preliminary data.</text>
</comment>
<dbReference type="Pfam" id="PF14903">
    <property type="entry name" value="WG_beta_rep"/>
    <property type="match status" value="6"/>
</dbReference>
<dbReference type="InterPro" id="IPR032774">
    <property type="entry name" value="WG_beta_rep"/>
</dbReference>
<dbReference type="RefSeq" id="WP_110312609.1">
    <property type="nucleotide sequence ID" value="NZ_QICL01000046.1"/>
</dbReference>
<proteinExistence type="predicted"/>
<dbReference type="AlphaFoldDB" id="A0A2V3PJK4"/>
<dbReference type="PROSITE" id="PS51257">
    <property type="entry name" value="PROKAR_LIPOPROTEIN"/>
    <property type="match status" value="1"/>
</dbReference>
<dbReference type="Proteomes" id="UP000247973">
    <property type="component" value="Unassembled WGS sequence"/>
</dbReference>
<dbReference type="OrthoDB" id="1050120at2"/>
<reference evidence="1 2" key="1">
    <citation type="submission" date="2018-03" db="EMBL/GenBank/DDBJ databases">
        <title>Genomic Encyclopedia of Archaeal and Bacterial Type Strains, Phase II (KMG-II): from individual species to whole genera.</title>
        <authorList>
            <person name="Goeker M."/>
        </authorList>
    </citation>
    <scope>NUCLEOTIDE SEQUENCE [LARGE SCALE GENOMIC DNA]</scope>
    <source>
        <strain evidence="1 2">DSM 100214</strain>
    </source>
</reference>
<evidence type="ECO:0000313" key="1">
    <source>
        <dbReference type="EMBL" id="PXV58473.1"/>
    </source>
</evidence>
<gene>
    <name evidence="1" type="ORF">CLV62_14624</name>
</gene>
<name>A0A2V3PJK4_9BACT</name>
<accession>A0A2V3PJK4</accession>
<dbReference type="PANTHER" id="PTHR37841:SF1">
    <property type="entry name" value="DUF3298 DOMAIN-CONTAINING PROTEIN"/>
    <property type="match status" value="1"/>
</dbReference>